<gene>
    <name evidence="1" type="ORF">WKV44_08390</name>
</gene>
<evidence type="ECO:0000313" key="1">
    <source>
        <dbReference type="EMBL" id="MEM5948562.1"/>
    </source>
</evidence>
<name>A0ABU9UD14_9SPIR</name>
<dbReference type="Proteomes" id="UP001466331">
    <property type="component" value="Unassembled WGS sequence"/>
</dbReference>
<organism evidence="1 2">
    <name type="scientific">Rarispira pelagica</name>
    <dbReference type="NCBI Taxonomy" id="3141764"/>
    <lineage>
        <taxon>Bacteria</taxon>
        <taxon>Pseudomonadati</taxon>
        <taxon>Spirochaetota</taxon>
        <taxon>Spirochaetia</taxon>
        <taxon>Winmispirales</taxon>
        <taxon>Winmispiraceae</taxon>
        <taxon>Rarispira</taxon>
    </lineage>
</organism>
<evidence type="ECO:0000313" key="2">
    <source>
        <dbReference type="Proteomes" id="UP001466331"/>
    </source>
</evidence>
<keyword evidence="2" id="KW-1185">Reference proteome</keyword>
<accession>A0ABU9UD14</accession>
<reference evidence="1 2" key="1">
    <citation type="submission" date="2024-03" db="EMBL/GenBank/DDBJ databases">
        <title>Ignisphaera cupida sp. nov., a hyperthermophilic hydrolytic archaeon from a hot spring of Kamchatka, and proposal of Ignisphaeraceae fam. nov.</title>
        <authorList>
            <person name="Podosokorskaya O.A."/>
            <person name="Elcheninov A.G."/>
            <person name="Maltseva A.I."/>
            <person name="Zayulina K.S."/>
            <person name="Novikov A."/>
            <person name="Merkel A.Y."/>
        </authorList>
    </citation>
    <scope>NUCLEOTIDE SEQUENCE [LARGE SCALE GENOMIC DNA]</scope>
    <source>
        <strain evidence="1 2">38H-sp</strain>
    </source>
</reference>
<proteinExistence type="predicted"/>
<dbReference type="EMBL" id="JBCHKQ010000004">
    <property type="protein sequence ID" value="MEM5948562.1"/>
    <property type="molecule type" value="Genomic_DNA"/>
</dbReference>
<sequence>MKLIKIDSIEKKDHPLDYKRYYNAKAVFESVMDSVEEIPIQIMIEHTPLGPTKVDIELKTHPKAGPILMATKQIKEKVMQMDKEGVFD</sequence>
<comment type="caution">
    <text evidence="1">The sequence shown here is derived from an EMBL/GenBank/DDBJ whole genome shotgun (WGS) entry which is preliminary data.</text>
</comment>
<dbReference type="RefSeq" id="WP_420070014.1">
    <property type="nucleotide sequence ID" value="NZ_JBCHKQ010000004.1"/>
</dbReference>
<protein>
    <submittedName>
        <fullName evidence="1">Uncharacterized protein</fullName>
    </submittedName>
</protein>